<evidence type="ECO:0000313" key="3">
    <source>
        <dbReference type="Proteomes" id="UP000038010"/>
    </source>
</evidence>
<evidence type="ECO:0000256" key="1">
    <source>
        <dbReference type="SAM" id="MobiDB-lite"/>
    </source>
</evidence>
<accession>A0A0N0NM13</accession>
<dbReference type="OrthoDB" id="5089392at2759"/>
<gene>
    <name evidence="2" type="ORF">AB675_11601</name>
</gene>
<proteinExistence type="predicted"/>
<reference evidence="2 3" key="1">
    <citation type="submission" date="2015-06" db="EMBL/GenBank/DDBJ databases">
        <title>Draft genome of the ant-associated black yeast Phialophora attae CBS 131958.</title>
        <authorList>
            <person name="Moreno L.F."/>
            <person name="Stielow B.J."/>
            <person name="de Hoog S."/>
            <person name="Vicente V.A."/>
            <person name="Weiss V.A."/>
            <person name="de Vries M."/>
            <person name="Cruz L.M."/>
            <person name="Souza E.M."/>
        </authorList>
    </citation>
    <scope>NUCLEOTIDE SEQUENCE [LARGE SCALE GENOMIC DNA]</scope>
    <source>
        <strain evidence="2 3">CBS 131958</strain>
    </source>
</reference>
<organism evidence="2 3">
    <name type="scientific">Cyphellophora attinorum</name>
    <dbReference type="NCBI Taxonomy" id="1664694"/>
    <lineage>
        <taxon>Eukaryota</taxon>
        <taxon>Fungi</taxon>
        <taxon>Dikarya</taxon>
        <taxon>Ascomycota</taxon>
        <taxon>Pezizomycotina</taxon>
        <taxon>Eurotiomycetes</taxon>
        <taxon>Chaetothyriomycetidae</taxon>
        <taxon>Chaetothyriales</taxon>
        <taxon>Cyphellophoraceae</taxon>
        <taxon>Cyphellophora</taxon>
    </lineage>
</organism>
<feature type="compositionally biased region" description="Basic residues" evidence="1">
    <location>
        <begin position="1"/>
        <end position="10"/>
    </location>
</feature>
<comment type="caution">
    <text evidence="2">The sequence shown here is derived from an EMBL/GenBank/DDBJ whole genome shotgun (WGS) entry which is preliminary data.</text>
</comment>
<dbReference type="AlphaFoldDB" id="A0A0N0NM13"/>
<dbReference type="EMBL" id="LFJN01000013">
    <property type="protein sequence ID" value="KPI39931.1"/>
    <property type="molecule type" value="Genomic_DNA"/>
</dbReference>
<feature type="compositionally biased region" description="Polar residues" evidence="1">
    <location>
        <begin position="62"/>
        <end position="71"/>
    </location>
</feature>
<sequence length="154" mass="16483">MPPKKSKKGSLKLQDMSAASSSAPTQAVASPATASPSPISPISSRPDGRSPVRSFTFDSVLHRSSTKTPSLEQADPDAGNVLRQTKTAPVISKRHKSDGAVIAPSTTPTDAFFQKRRKETGSLDHYGRHANDWLFGGLGIRETAKSIISRQNSR</sequence>
<feature type="region of interest" description="Disordered" evidence="1">
    <location>
        <begin position="1"/>
        <end position="106"/>
    </location>
</feature>
<keyword evidence="3" id="KW-1185">Reference proteome</keyword>
<dbReference type="Proteomes" id="UP000038010">
    <property type="component" value="Unassembled WGS sequence"/>
</dbReference>
<dbReference type="RefSeq" id="XP_017999894.1">
    <property type="nucleotide sequence ID" value="XM_018140463.1"/>
</dbReference>
<evidence type="ECO:0000313" key="2">
    <source>
        <dbReference type="EMBL" id="KPI39931.1"/>
    </source>
</evidence>
<feature type="compositionally biased region" description="Low complexity" evidence="1">
    <location>
        <begin position="11"/>
        <end position="51"/>
    </location>
</feature>
<dbReference type="VEuPathDB" id="FungiDB:AB675_11601"/>
<protein>
    <submittedName>
        <fullName evidence="2">Uncharacterized protein</fullName>
    </submittedName>
</protein>
<dbReference type="GeneID" id="28732344"/>
<name>A0A0N0NM13_9EURO</name>